<evidence type="ECO:0008006" key="3">
    <source>
        <dbReference type="Google" id="ProtNLM"/>
    </source>
</evidence>
<protein>
    <recommendedName>
        <fullName evidence="3">Porin</fullName>
    </recommendedName>
</protein>
<sequence>MFSEIITTLSEAFESVVKLFTDVLGDGFGAIGQLSSGIFGGEGADAPEAE</sequence>
<evidence type="ECO:0000313" key="1">
    <source>
        <dbReference type="EMBL" id="NME88992.1"/>
    </source>
</evidence>
<proteinExistence type="predicted"/>
<name>A0AB36CJQ4_9CORY</name>
<organism evidence="1 2">
    <name type="scientific">Corynebacterium stationis</name>
    <dbReference type="NCBI Taxonomy" id="1705"/>
    <lineage>
        <taxon>Bacteria</taxon>
        <taxon>Bacillati</taxon>
        <taxon>Actinomycetota</taxon>
        <taxon>Actinomycetes</taxon>
        <taxon>Mycobacteriales</taxon>
        <taxon>Corynebacteriaceae</taxon>
        <taxon>Corynebacterium</taxon>
    </lineage>
</organism>
<gene>
    <name evidence="1" type="ORF">HF853_04735</name>
</gene>
<evidence type="ECO:0000313" key="2">
    <source>
        <dbReference type="Proteomes" id="UP000544551"/>
    </source>
</evidence>
<dbReference type="Proteomes" id="UP000544551">
    <property type="component" value="Unassembled WGS sequence"/>
</dbReference>
<dbReference type="AlphaFoldDB" id="A0AB36CJQ4"/>
<dbReference type="EMBL" id="JABAFZ010000004">
    <property type="protein sequence ID" value="NME88992.1"/>
    <property type="molecule type" value="Genomic_DNA"/>
</dbReference>
<accession>A0AB36CJQ4</accession>
<dbReference type="RefSeq" id="WP_168969361.1">
    <property type="nucleotide sequence ID" value="NZ_JABAFZ010000004.1"/>
</dbReference>
<comment type="caution">
    <text evidence="1">The sequence shown here is derived from an EMBL/GenBank/DDBJ whole genome shotgun (WGS) entry which is preliminary data.</text>
</comment>
<reference evidence="1 2" key="1">
    <citation type="submission" date="2020-04" db="EMBL/GenBank/DDBJ databases">
        <authorList>
            <person name="Hitch T.C.A."/>
            <person name="Wylensek D."/>
            <person name="Clavel T."/>
        </authorList>
    </citation>
    <scope>NUCLEOTIDE SEQUENCE [LARGE SCALE GENOMIC DNA]</scope>
    <source>
        <strain evidence="1 2">BL-383-APC-3D</strain>
    </source>
</reference>